<dbReference type="SMART" id="SM01265">
    <property type="entry name" value="Mab-21"/>
    <property type="match status" value="1"/>
</dbReference>
<dbReference type="InterPro" id="IPR024810">
    <property type="entry name" value="MAB21L/cGLR"/>
</dbReference>
<dbReference type="PANTHER" id="PTHR10656:SF48">
    <property type="entry name" value="TRANSMEMBRANE PROTEIN 102"/>
    <property type="match status" value="1"/>
</dbReference>
<protein>
    <recommendedName>
        <fullName evidence="4">Transmembrane protein 102</fullName>
    </recommendedName>
</protein>
<dbReference type="AlphaFoldDB" id="A0AAV3AY62"/>
<dbReference type="Gene3D" id="1.10.1410.40">
    <property type="match status" value="1"/>
</dbReference>
<feature type="region of interest" description="Disordered" evidence="1">
    <location>
        <begin position="375"/>
        <end position="396"/>
    </location>
</feature>
<dbReference type="PANTHER" id="PTHR10656">
    <property type="entry name" value="CELL FATE DETERMINING PROTEIN MAB21-RELATED"/>
    <property type="match status" value="1"/>
</dbReference>
<name>A0AAV3AY62_PYXAD</name>
<sequence>MTSSARPLTEVDFCSGSRIEEINKLLEELERRESSTLQGKEVLQSCVQAKDLIFSLVGQIHPLPSPNALLLLSGGLCSGLLDVSPTDLGALSPFISCSISYTLLVPILRLPSPDDLSQSCPCHYVLPISLWEPPPPQLSSDNPHLTPHHISQWFLPSLLSAVSNLSDSSLPLTLEKAELWGNCASILLSKPSGLLIRFDVVPVVEVQGWPPGAQYLDDWLGDDGFPPKSFHLLPWGAEGQWRVGFPGVELYMRRCLHPALSRVLRASMAVLGPILQQPGGPGPYILWITLIHACERLPLGFLCQTQNAASCFLGILEELALSFLRGSCPNPFLPGCDLLLGTRGHYLARKVSEVRAQPVFYLREVIREAKEVVKGEKMEKEDIEEKEERGSSCYPS</sequence>
<reference evidence="2" key="1">
    <citation type="thesis" date="2020" institute="ProQuest LLC" country="789 East Eisenhower Parkway, Ann Arbor, MI, USA">
        <title>Comparative Genomics and Chromosome Evolution.</title>
        <authorList>
            <person name="Mudd A.B."/>
        </authorList>
    </citation>
    <scope>NUCLEOTIDE SEQUENCE</scope>
    <source>
        <strain evidence="2">1538</strain>
        <tissue evidence="2">Blood</tissue>
    </source>
</reference>
<keyword evidence="3" id="KW-1185">Reference proteome</keyword>
<evidence type="ECO:0000256" key="1">
    <source>
        <dbReference type="SAM" id="MobiDB-lite"/>
    </source>
</evidence>
<comment type="caution">
    <text evidence="2">The sequence shown here is derived from an EMBL/GenBank/DDBJ whole genome shotgun (WGS) entry which is preliminary data.</text>
</comment>
<evidence type="ECO:0008006" key="4">
    <source>
        <dbReference type="Google" id="ProtNLM"/>
    </source>
</evidence>
<evidence type="ECO:0000313" key="3">
    <source>
        <dbReference type="Proteomes" id="UP001181693"/>
    </source>
</evidence>
<accession>A0AAV3AY62</accession>
<evidence type="ECO:0000313" key="2">
    <source>
        <dbReference type="EMBL" id="DBA29631.1"/>
    </source>
</evidence>
<organism evidence="2 3">
    <name type="scientific">Pyxicephalus adspersus</name>
    <name type="common">African bullfrog</name>
    <dbReference type="NCBI Taxonomy" id="30357"/>
    <lineage>
        <taxon>Eukaryota</taxon>
        <taxon>Metazoa</taxon>
        <taxon>Chordata</taxon>
        <taxon>Craniata</taxon>
        <taxon>Vertebrata</taxon>
        <taxon>Euteleostomi</taxon>
        <taxon>Amphibia</taxon>
        <taxon>Batrachia</taxon>
        <taxon>Anura</taxon>
        <taxon>Neobatrachia</taxon>
        <taxon>Ranoidea</taxon>
        <taxon>Pyxicephalidae</taxon>
        <taxon>Pyxicephalinae</taxon>
        <taxon>Pyxicephalus</taxon>
    </lineage>
</organism>
<proteinExistence type="predicted"/>
<dbReference type="Proteomes" id="UP001181693">
    <property type="component" value="Unassembled WGS sequence"/>
</dbReference>
<gene>
    <name evidence="2" type="ORF">GDO54_005700</name>
</gene>
<dbReference type="EMBL" id="DYDO01000002">
    <property type="protein sequence ID" value="DBA29631.1"/>
    <property type="molecule type" value="Genomic_DNA"/>
</dbReference>